<dbReference type="Proteomes" id="UP001265746">
    <property type="component" value="Unassembled WGS sequence"/>
</dbReference>
<dbReference type="PANTHER" id="PTHR24148">
    <property type="entry name" value="ANKYRIN REPEAT DOMAIN-CONTAINING PROTEIN 39 HOMOLOG-RELATED"/>
    <property type="match status" value="1"/>
</dbReference>
<gene>
    <name evidence="1" type="ORF">N8I77_000204</name>
</gene>
<protein>
    <recommendedName>
        <fullName evidence="3">Heterokaryon incompatibility domain-containing protein</fullName>
    </recommendedName>
</protein>
<dbReference type="InterPro" id="IPR052895">
    <property type="entry name" value="HetReg/Transcr_Mod"/>
</dbReference>
<proteinExistence type="predicted"/>
<reference evidence="1" key="1">
    <citation type="submission" date="2023-06" db="EMBL/GenBank/DDBJ databases">
        <authorList>
            <person name="Noh H."/>
        </authorList>
    </citation>
    <scope>NUCLEOTIDE SEQUENCE</scope>
    <source>
        <strain evidence="1">DUCC20226</strain>
    </source>
</reference>
<keyword evidence="2" id="KW-1185">Reference proteome</keyword>
<organism evidence="1 2">
    <name type="scientific">Phomopsis amygdali</name>
    <name type="common">Fusicoccum amygdali</name>
    <dbReference type="NCBI Taxonomy" id="1214568"/>
    <lineage>
        <taxon>Eukaryota</taxon>
        <taxon>Fungi</taxon>
        <taxon>Dikarya</taxon>
        <taxon>Ascomycota</taxon>
        <taxon>Pezizomycotina</taxon>
        <taxon>Sordariomycetes</taxon>
        <taxon>Sordariomycetidae</taxon>
        <taxon>Diaporthales</taxon>
        <taxon>Diaporthaceae</taxon>
        <taxon>Diaporthe</taxon>
    </lineage>
</organism>
<dbReference type="EMBL" id="JAUJFL010000001">
    <property type="protein sequence ID" value="KAK2613282.1"/>
    <property type="molecule type" value="Genomic_DNA"/>
</dbReference>
<evidence type="ECO:0008006" key="3">
    <source>
        <dbReference type="Google" id="ProtNLM"/>
    </source>
</evidence>
<evidence type="ECO:0000313" key="1">
    <source>
        <dbReference type="EMBL" id="KAK2613282.1"/>
    </source>
</evidence>
<evidence type="ECO:0000313" key="2">
    <source>
        <dbReference type="Proteomes" id="UP001265746"/>
    </source>
</evidence>
<name>A0AAD9SPJ5_PHOAM</name>
<dbReference type="AlphaFoldDB" id="A0AAD9SPJ5"/>
<accession>A0AAD9SPJ5</accession>
<comment type="caution">
    <text evidence="1">The sequence shown here is derived from an EMBL/GenBank/DDBJ whole genome shotgun (WGS) entry which is preliminary data.</text>
</comment>
<dbReference type="PANTHER" id="PTHR24148:SF64">
    <property type="entry name" value="HETEROKARYON INCOMPATIBILITY DOMAIN-CONTAINING PROTEIN"/>
    <property type="match status" value="1"/>
</dbReference>
<sequence>MRPYFTRLWILQELHNARDVSFLCGMEALPKDGVRLMLSDLHSIMPYGAREDSRTFIGRLLTRLWFLRRIAPQHHFLSWSFLEYLQLSGKVFKSLQITKAYAHAYSTWRLLDIASCLECADKRDKVYGILSIISWGSVTPMIPDYTQDEFKIAVDFVNALVELEEVSKEDICLQDISFLTTGNLGLNYWSRGVSDALKARRSNREEIIVREAELQLEAPLLSSSRYAAGWCVLDEHLDRSRPEYSIWSPPGNEDRDVYLPSWTRPGDWVIEVRGHAFGWFATFECPALLVMREIGHSQRGPFIGHGFGSIGGTELALAKFQTHWDAEDLVILCLTMNDPGKIGKGWDDWLEDFLNTGVCRQQAPGLSYAIRRDDI</sequence>